<name>A0ABX8AAJ7_9BRAD</name>
<sequence length="91" mass="9966">MSTEPAAVELPSAEAPPLVTEMFGNRTVFEMEMALQKACEVLKPELDTHENRCFIARSILARVGGGERTFGGMVSAGMAAVEQLRQRQEQI</sequence>
<organism evidence="1 2">
    <name type="scientific">Tardiphaga alba</name>
    <dbReference type="NCBI Taxonomy" id="340268"/>
    <lineage>
        <taxon>Bacteria</taxon>
        <taxon>Pseudomonadati</taxon>
        <taxon>Pseudomonadota</taxon>
        <taxon>Alphaproteobacteria</taxon>
        <taxon>Hyphomicrobiales</taxon>
        <taxon>Nitrobacteraceae</taxon>
        <taxon>Tardiphaga</taxon>
    </lineage>
</organism>
<reference evidence="1 2" key="1">
    <citation type="submission" date="2019-02" db="EMBL/GenBank/DDBJ databases">
        <title>Emended description of the genus Rhodopseudomonas and description of Rhodopseudomonas albus sp. nov., a non-phototrophic, heavy-metal-tolerant bacterium isolated from garden soil.</title>
        <authorList>
            <person name="Bao Z."/>
            <person name="Cao W.W."/>
            <person name="Sato Y."/>
            <person name="Nishizawa T."/>
            <person name="Zhao J."/>
            <person name="Guo Y."/>
            <person name="Ohta H."/>
        </authorList>
    </citation>
    <scope>NUCLEOTIDE SEQUENCE [LARGE SCALE GENOMIC DNA]</scope>
    <source>
        <strain evidence="1 2">SK50-23</strain>
    </source>
</reference>
<protein>
    <submittedName>
        <fullName evidence="1">Uncharacterized protein</fullName>
    </submittedName>
</protein>
<keyword evidence="2" id="KW-1185">Reference proteome</keyword>
<dbReference type="EMBL" id="CP036498">
    <property type="protein sequence ID" value="QUS40678.1"/>
    <property type="molecule type" value="Genomic_DNA"/>
</dbReference>
<gene>
    <name evidence="1" type="ORF">RPMA_18955</name>
</gene>
<proteinExistence type="predicted"/>
<dbReference type="RefSeq" id="WP_211909267.1">
    <property type="nucleotide sequence ID" value="NZ_CP036498.1"/>
</dbReference>
<evidence type="ECO:0000313" key="1">
    <source>
        <dbReference type="EMBL" id="QUS40678.1"/>
    </source>
</evidence>
<evidence type="ECO:0000313" key="2">
    <source>
        <dbReference type="Proteomes" id="UP000682843"/>
    </source>
</evidence>
<accession>A0ABX8AAJ7</accession>
<dbReference type="Proteomes" id="UP000682843">
    <property type="component" value="Chromosome"/>
</dbReference>